<dbReference type="PROSITE" id="PS51257">
    <property type="entry name" value="PROKAR_LIPOPROTEIN"/>
    <property type="match status" value="1"/>
</dbReference>
<evidence type="ECO:0000256" key="6">
    <source>
        <dbReference type="ARBA" id="ARBA00034078"/>
    </source>
</evidence>
<evidence type="ECO:0000313" key="9">
    <source>
        <dbReference type="Proteomes" id="UP001500567"/>
    </source>
</evidence>
<dbReference type="PRINTS" id="PR00162">
    <property type="entry name" value="RIESKE"/>
</dbReference>
<keyword evidence="9" id="KW-1185">Reference proteome</keyword>
<dbReference type="Gene3D" id="2.102.10.10">
    <property type="entry name" value="Rieske [2Fe-2S] iron-sulphur domain"/>
    <property type="match status" value="1"/>
</dbReference>
<comment type="cofactor">
    <cofactor evidence="6">
        <name>[2Fe-2S] cluster</name>
        <dbReference type="ChEBI" id="CHEBI:190135"/>
    </cofactor>
</comment>
<dbReference type="InterPro" id="IPR017941">
    <property type="entry name" value="Rieske_2Fe-2S"/>
</dbReference>
<evidence type="ECO:0000256" key="1">
    <source>
        <dbReference type="ARBA" id="ARBA00022714"/>
    </source>
</evidence>
<name>A0ABP7RQB4_9BACT</name>
<proteinExistence type="predicted"/>
<dbReference type="InterPro" id="IPR014349">
    <property type="entry name" value="Rieske_Fe-S_prot"/>
</dbReference>
<dbReference type="RefSeq" id="WP_345071397.1">
    <property type="nucleotide sequence ID" value="NZ_BAABDJ010000007.1"/>
</dbReference>
<keyword evidence="3" id="KW-0408">Iron</keyword>
<keyword evidence="4" id="KW-0411">Iron-sulfur</keyword>
<keyword evidence="1" id="KW-0001">2Fe-2S</keyword>
<dbReference type="CDD" id="cd03467">
    <property type="entry name" value="Rieske"/>
    <property type="match status" value="1"/>
</dbReference>
<keyword evidence="2" id="KW-0479">Metal-binding</keyword>
<evidence type="ECO:0000313" key="8">
    <source>
        <dbReference type="EMBL" id="GAA4000793.1"/>
    </source>
</evidence>
<sequence>MERKEFIQLFGLGAAAILTTGCLGGCSSTKGDDPTPGGGTPPTPAAVDFTLDLGAPANAALNNPALGYVYNASGQVIVAKTKAGGYLAVQAPCTHQGVKVEFQPNEGNFLCPLHGSRFNADGTVVNGPAITALKQYTATQTGNSLRVTS</sequence>
<dbReference type="Proteomes" id="UP001500567">
    <property type="component" value="Unassembled WGS sequence"/>
</dbReference>
<dbReference type="PANTHER" id="PTHR10134">
    <property type="entry name" value="CYTOCHROME B-C1 COMPLEX SUBUNIT RIESKE, MITOCHONDRIAL"/>
    <property type="match status" value="1"/>
</dbReference>
<dbReference type="EMBL" id="BAABDJ010000007">
    <property type="protein sequence ID" value="GAA4000793.1"/>
    <property type="molecule type" value="Genomic_DNA"/>
</dbReference>
<evidence type="ECO:0000256" key="2">
    <source>
        <dbReference type="ARBA" id="ARBA00022723"/>
    </source>
</evidence>
<protein>
    <submittedName>
        <fullName evidence="8">Rieske (2Fe-2S) protein</fullName>
    </submittedName>
</protein>
<comment type="caution">
    <text evidence="8">The sequence shown here is derived from an EMBL/GenBank/DDBJ whole genome shotgun (WGS) entry which is preliminary data.</text>
</comment>
<evidence type="ECO:0000256" key="5">
    <source>
        <dbReference type="ARBA" id="ARBA00023157"/>
    </source>
</evidence>
<organism evidence="8 9">
    <name type="scientific">Hymenobacter fastidiosus</name>
    <dbReference type="NCBI Taxonomy" id="486264"/>
    <lineage>
        <taxon>Bacteria</taxon>
        <taxon>Pseudomonadati</taxon>
        <taxon>Bacteroidota</taxon>
        <taxon>Cytophagia</taxon>
        <taxon>Cytophagales</taxon>
        <taxon>Hymenobacteraceae</taxon>
        <taxon>Hymenobacter</taxon>
    </lineage>
</organism>
<dbReference type="SUPFAM" id="SSF50022">
    <property type="entry name" value="ISP domain"/>
    <property type="match status" value="1"/>
</dbReference>
<gene>
    <name evidence="8" type="ORF">GCM10022408_09920</name>
</gene>
<dbReference type="InterPro" id="IPR005805">
    <property type="entry name" value="Rieske_Fe-S_prot_C"/>
</dbReference>
<evidence type="ECO:0000256" key="4">
    <source>
        <dbReference type="ARBA" id="ARBA00023014"/>
    </source>
</evidence>
<reference evidence="9" key="1">
    <citation type="journal article" date="2019" name="Int. J. Syst. Evol. Microbiol.">
        <title>The Global Catalogue of Microorganisms (GCM) 10K type strain sequencing project: providing services to taxonomists for standard genome sequencing and annotation.</title>
        <authorList>
            <consortium name="The Broad Institute Genomics Platform"/>
            <consortium name="The Broad Institute Genome Sequencing Center for Infectious Disease"/>
            <person name="Wu L."/>
            <person name="Ma J."/>
        </authorList>
    </citation>
    <scope>NUCLEOTIDE SEQUENCE [LARGE SCALE GENOMIC DNA]</scope>
    <source>
        <strain evidence="9">JCM 17224</strain>
    </source>
</reference>
<feature type="domain" description="Rieske" evidence="7">
    <location>
        <begin position="54"/>
        <end position="147"/>
    </location>
</feature>
<dbReference type="InterPro" id="IPR036922">
    <property type="entry name" value="Rieske_2Fe-2S_sf"/>
</dbReference>
<evidence type="ECO:0000259" key="7">
    <source>
        <dbReference type="PROSITE" id="PS51296"/>
    </source>
</evidence>
<accession>A0ABP7RQB4</accession>
<keyword evidence="5" id="KW-1015">Disulfide bond</keyword>
<evidence type="ECO:0000256" key="3">
    <source>
        <dbReference type="ARBA" id="ARBA00023004"/>
    </source>
</evidence>
<dbReference type="PROSITE" id="PS51296">
    <property type="entry name" value="RIESKE"/>
    <property type="match status" value="1"/>
</dbReference>
<dbReference type="Pfam" id="PF00355">
    <property type="entry name" value="Rieske"/>
    <property type="match status" value="1"/>
</dbReference>